<evidence type="ECO:0000256" key="4">
    <source>
        <dbReference type="SAM" id="SignalP"/>
    </source>
</evidence>
<dbReference type="PROSITE" id="PS00640">
    <property type="entry name" value="THIOL_PROTEASE_ASN"/>
    <property type="match status" value="1"/>
</dbReference>
<feature type="signal peptide" evidence="4">
    <location>
        <begin position="1"/>
        <end position="21"/>
    </location>
</feature>
<dbReference type="InterPro" id="IPR000668">
    <property type="entry name" value="Peptidase_C1A_C"/>
</dbReference>
<comment type="similarity">
    <text evidence="1">Belongs to the peptidase C1 family.</text>
</comment>
<dbReference type="InterPro" id="IPR013201">
    <property type="entry name" value="Prot_inhib_I29"/>
</dbReference>
<evidence type="ECO:0000256" key="3">
    <source>
        <dbReference type="ARBA" id="ARBA00023157"/>
    </source>
</evidence>
<dbReference type="GO" id="GO:0006508">
    <property type="term" value="P:proteolysis"/>
    <property type="evidence" value="ECO:0007669"/>
    <property type="project" value="InterPro"/>
</dbReference>
<evidence type="ECO:0000256" key="1">
    <source>
        <dbReference type="ARBA" id="ARBA00008455"/>
    </source>
</evidence>
<evidence type="ECO:0000259" key="6">
    <source>
        <dbReference type="SMART" id="SM00848"/>
    </source>
</evidence>
<keyword evidence="8" id="KW-1185">Reference proteome</keyword>
<dbReference type="InterPro" id="IPR013128">
    <property type="entry name" value="Peptidase_C1A"/>
</dbReference>
<dbReference type="InterPro" id="IPR038765">
    <property type="entry name" value="Papain-like_cys_pep_sf"/>
</dbReference>
<feature type="domain" description="Peptidase C1A papain C-terminal" evidence="5">
    <location>
        <begin position="266"/>
        <end position="481"/>
    </location>
</feature>
<reference evidence="7" key="1">
    <citation type="submission" date="2022-11" db="EMBL/GenBank/DDBJ databases">
        <authorList>
            <person name="Morgan W.R."/>
            <person name="Tartar A."/>
        </authorList>
    </citation>
    <scope>NUCLEOTIDE SEQUENCE</scope>
    <source>
        <strain evidence="7">ARSEF 373</strain>
    </source>
</reference>
<dbReference type="InterPro" id="IPR039417">
    <property type="entry name" value="Peptidase_C1A_papain-like"/>
</dbReference>
<sequence>MMKTWGGVVAWTALLLVGTYADAGLDAALQDGKCHNYKSHDTCVKNECYWCKSAAVPSSCYSAGEAQSLPPAVFQCDKEAEERADAEEEKKAAMTHAPVFIADHVPVPFGEEAKSCHFYRTREKCLQNTCYWCKSAAVPSSCYSKEEATQLPPAVFQCEHDAVVGDMWELTETPLDAAGWEELFATWKEHFGMSYDTAMENQVRRNIFQHNGHMVAAHNADPDVTYKLELNQFADLTWDEFQRLYLANPQNCSATSSGNPLTYSDVPAEKDWRAEGVVSPVKNQGKCGSCWTFSTTGCLESHLKQKHGKFISLSEQNLIDCAQAFDNHGCSGGLPSHAFEYIKYNGGLDTEETYPYVGKDGKCKFNTYHVGVEVESVVNITSRSENELLGAVGTVGPVSIAYQVVDDFRFYKSGVYSSKKCKQGEQDVNHAVLAVGYGTENGQKHWIVKNSWGTKWGMKGFFQILRGANMCGLADCASYPVVK</sequence>
<keyword evidence="2" id="KW-0865">Zymogen</keyword>
<dbReference type="InterPro" id="IPR025660">
    <property type="entry name" value="Pept_his_AS"/>
</dbReference>
<dbReference type="PRINTS" id="PR00705">
    <property type="entry name" value="PAPAIN"/>
</dbReference>
<dbReference type="Proteomes" id="UP001146120">
    <property type="component" value="Unassembled WGS sequence"/>
</dbReference>
<organism evidence="7 8">
    <name type="scientific">Lagenidium giganteum</name>
    <dbReference type="NCBI Taxonomy" id="4803"/>
    <lineage>
        <taxon>Eukaryota</taxon>
        <taxon>Sar</taxon>
        <taxon>Stramenopiles</taxon>
        <taxon>Oomycota</taxon>
        <taxon>Peronosporomycetes</taxon>
        <taxon>Pythiales</taxon>
        <taxon>Pythiaceae</taxon>
    </lineage>
</organism>
<dbReference type="CDD" id="cd02248">
    <property type="entry name" value="Peptidase_C1A"/>
    <property type="match status" value="1"/>
</dbReference>
<dbReference type="AlphaFoldDB" id="A0AAV2YSX3"/>
<proteinExistence type="inferred from homology"/>
<keyword evidence="3" id="KW-1015">Disulfide bond</keyword>
<dbReference type="PROSITE" id="PS00139">
    <property type="entry name" value="THIOL_PROTEASE_CYS"/>
    <property type="match status" value="1"/>
</dbReference>
<dbReference type="Gene3D" id="3.90.70.10">
    <property type="entry name" value="Cysteine proteinases"/>
    <property type="match status" value="1"/>
</dbReference>
<feature type="chain" id="PRO_5043718895" evidence="4">
    <location>
        <begin position="22"/>
        <end position="483"/>
    </location>
</feature>
<accession>A0AAV2YSX3</accession>
<dbReference type="SMART" id="SM00848">
    <property type="entry name" value="Inhibitor_I29"/>
    <property type="match status" value="1"/>
</dbReference>
<comment type="caution">
    <text evidence="7">The sequence shown here is derived from an EMBL/GenBank/DDBJ whole genome shotgun (WGS) entry which is preliminary data.</text>
</comment>
<evidence type="ECO:0000313" key="7">
    <source>
        <dbReference type="EMBL" id="DAZ96334.1"/>
    </source>
</evidence>
<protein>
    <submittedName>
        <fullName evidence="7">Uncharacterized protein</fullName>
    </submittedName>
</protein>
<dbReference type="InterPro" id="IPR000169">
    <property type="entry name" value="Pept_cys_AS"/>
</dbReference>
<dbReference type="PANTHER" id="PTHR12411">
    <property type="entry name" value="CYSTEINE PROTEASE FAMILY C1-RELATED"/>
    <property type="match status" value="1"/>
</dbReference>
<dbReference type="Pfam" id="PF00112">
    <property type="entry name" value="Peptidase_C1"/>
    <property type="match status" value="1"/>
</dbReference>
<feature type="domain" description="Cathepsin propeptide inhibitor" evidence="6">
    <location>
        <begin position="184"/>
        <end position="241"/>
    </location>
</feature>
<reference evidence="7" key="2">
    <citation type="journal article" date="2023" name="Microbiol Resour">
        <title>Decontamination and Annotation of the Draft Genome Sequence of the Oomycete Lagenidium giganteum ARSEF 373.</title>
        <authorList>
            <person name="Morgan W.R."/>
            <person name="Tartar A."/>
        </authorList>
    </citation>
    <scope>NUCLEOTIDE SEQUENCE</scope>
    <source>
        <strain evidence="7">ARSEF 373</strain>
    </source>
</reference>
<evidence type="ECO:0000259" key="5">
    <source>
        <dbReference type="SMART" id="SM00645"/>
    </source>
</evidence>
<keyword evidence="4" id="KW-0732">Signal</keyword>
<dbReference type="EMBL" id="DAKRPA010000171">
    <property type="protein sequence ID" value="DAZ96334.1"/>
    <property type="molecule type" value="Genomic_DNA"/>
</dbReference>
<dbReference type="FunFam" id="3.90.70.10:FF:000039">
    <property type="entry name" value="Cysteine proteinase 2, putative"/>
    <property type="match status" value="1"/>
</dbReference>
<dbReference type="InterPro" id="IPR025661">
    <property type="entry name" value="Pept_asp_AS"/>
</dbReference>
<name>A0AAV2YSX3_9STRA</name>
<evidence type="ECO:0000313" key="8">
    <source>
        <dbReference type="Proteomes" id="UP001146120"/>
    </source>
</evidence>
<dbReference type="Pfam" id="PF08246">
    <property type="entry name" value="Inhibitor_I29"/>
    <property type="match status" value="1"/>
</dbReference>
<dbReference type="SMART" id="SM00645">
    <property type="entry name" value="Pept_C1"/>
    <property type="match status" value="1"/>
</dbReference>
<dbReference type="PROSITE" id="PS00639">
    <property type="entry name" value="THIOL_PROTEASE_HIS"/>
    <property type="match status" value="1"/>
</dbReference>
<gene>
    <name evidence="7" type="ORF">N0F65_008458</name>
</gene>
<evidence type="ECO:0000256" key="2">
    <source>
        <dbReference type="ARBA" id="ARBA00023145"/>
    </source>
</evidence>
<dbReference type="SUPFAM" id="SSF54001">
    <property type="entry name" value="Cysteine proteinases"/>
    <property type="match status" value="1"/>
</dbReference>
<dbReference type="GO" id="GO:0008234">
    <property type="term" value="F:cysteine-type peptidase activity"/>
    <property type="evidence" value="ECO:0007669"/>
    <property type="project" value="InterPro"/>
</dbReference>